<proteinExistence type="predicted"/>
<organism evidence="2">
    <name type="scientific">uncultured Solirubrobacteraceae bacterium</name>
    <dbReference type="NCBI Taxonomy" id="1162706"/>
    <lineage>
        <taxon>Bacteria</taxon>
        <taxon>Bacillati</taxon>
        <taxon>Actinomycetota</taxon>
        <taxon>Thermoleophilia</taxon>
        <taxon>Solirubrobacterales</taxon>
        <taxon>Solirubrobacteraceae</taxon>
        <taxon>environmental samples</taxon>
    </lineage>
</organism>
<evidence type="ECO:0000256" key="1">
    <source>
        <dbReference type="SAM" id="MobiDB-lite"/>
    </source>
</evidence>
<evidence type="ECO:0000313" key="2">
    <source>
        <dbReference type="EMBL" id="CAA9472004.1"/>
    </source>
</evidence>
<accession>A0A6J4RGF9</accession>
<reference evidence="2" key="1">
    <citation type="submission" date="2020-02" db="EMBL/GenBank/DDBJ databases">
        <authorList>
            <person name="Meier V. D."/>
        </authorList>
    </citation>
    <scope>NUCLEOTIDE SEQUENCE</scope>
    <source>
        <strain evidence="2">AVDCRST_MAG13</strain>
    </source>
</reference>
<dbReference type="EMBL" id="CADCVO010000080">
    <property type="protein sequence ID" value="CAA9472004.1"/>
    <property type="molecule type" value="Genomic_DNA"/>
</dbReference>
<name>A0A6J4RGF9_9ACTN</name>
<protein>
    <submittedName>
        <fullName evidence="2">Uncharacterized protein</fullName>
    </submittedName>
</protein>
<feature type="region of interest" description="Disordered" evidence="1">
    <location>
        <begin position="94"/>
        <end position="117"/>
    </location>
</feature>
<feature type="non-terminal residue" evidence="2">
    <location>
        <position position="134"/>
    </location>
</feature>
<sequence length="134" mass="14214">MAPATLAGAPPRSRGGWDRDSIIQAIHEWVALHGEPPRAADWNPSSAKWSGQLWRVERYRAGRPDGSPWPALNAAKRPFGGSLTAAIVAAGLEPARPGPRRRADVDPEQAGRAVISPEGRAMVDAALGRARDAG</sequence>
<dbReference type="AlphaFoldDB" id="A0A6J4RGF9"/>
<gene>
    <name evidence="2" type="ORF">AVDCRST_MAG13-531</name>
</gene>